<dbReference type="SUPFAM" id="SSF103473">
    <property type="entry name" value="MFS general substrate transporter"/>
    <property type="match status" value="1"/>
</dbReference>
<keyword evidence="4 7" id="KW-0472">Membrane</keyword>
<evidence type="ECO:0000256" key="2">
    <source>
        <dbReference type="ARBA" id="ARBA00022692"/>
    </source>
</evidence>
<evidence type="ECO:0000256" key="1">
    <source>
        <dbReference type="ARBA" id="ARBA00004141"/>
    </source>
</evidence>
<dbReference type="InterPro" id="IPR008266">
    <property type="entry name" value="Tyr_kinase_AS"/>
</dbReference>
<dbReference type="EMBL" id="JBGBPQ010000013">
    <property type="protein sequence ID" value="KAL1512404.1"/>
    <property type="molecule type" value="Genomic_DNA"/>
</dbReference>
<protein>
    <recommendedName>
        <fullName evidence="12">Protein kinase domain-containing protein</fullName>
    </recommendedName>
</protein>
<feature type="region of interest" description="Disordered" evidence="6">
    <location>
        <begin position="254"/>
        <end position="337"/>
    </location>
</feature>
<dbReference type="InterPro" id="IPR017441">
    <property type="entry name" value="Protein_kinase_ATP_BS"/>
</dbReference>
<comment type="caution">
    <text evidence="10">The sequence shown here is derived from an EMBL/GenBank/DDBJ whole genome shotgun (WGS) entry which is preliminary data.</text>
</comment>
<keyword evidence="3 7" id="KW-1133">Transmembrane helix</keyword>
<gene>
    <name evidence="10" type="ORF">AB1Y20_005661</name>
</gene>
<name>A0AB34J4W1_PRYPA</name>
<keyword evidence="11" id="KW-1185">Reference proteome</keyword>
<reference evidence="10 11" key="1">
    <citation type="journal article" date="2024" name="Science">
        <title>Giant polyketide synthase enzymes in the biosynthesis of giant marine polyether toxins.</title>
        <authorList>
            <person name="Fallon T.R."/>
            <person name="Shende V.V."/>
            <person name="Wierzbicki I.H."/>
            <person name="Pendleton A.L."/>
            <person name="Watervoot N.F."/>
            <person name="Auber R.P."/>
            <person name="Gonzalez D.J."/>
            <person name="Wisecaver J.H."/>
            <person name="Moore B.S."/>
        </authorList>
    </citation>
    <scope>NUCLEOTIDE SEQUENCE [LARGE SCALE GENOMIC DNA]</scope>
    <source>
        <strain evidence="10 11">12B1</strain>
    </source>
</reference>
<feature type="compositionally biased region" description="Pro residues" evidence="6">
    <location>
        <begin position="321"/>
        <end position="335"/>
    </location>
</feature>
<evidence type="ECO:0000256" key="5">
    <source>
        <dbReference type="PROSITE-ProRule" id="PRU10141"/>
    </source>
</evidence>
<feature type="compositionally biased region" description="Pro residues" evidence="6">
    <location>
        <begin position="293"/>
        <end position="310"/>
    </location>
</feature>
<feature type="domain" description="Major facilitator superfamily (MFS) profile" evidence="9">
    <location>
        <begin position="21"/>
        <end position="502"/>
    </location>
</feature>
<feature type="compositionally biased region" description="Basic residues" evidence="6">
    <location>
        <begin position="311"/>
        <end position="320"/>
    </location>
</feature>
<feature type="transmembrane region" description="Helical" evidence="7">
    <location>
        <begin position="346"/>
        <end position="366"/>
    </location>
</feature>
<dbReference type="PROSITE" id="PS00109">
    <property type="entry name" value="PROTEIN_KINASE_TYR"/>
    <property type="match status" value="1"/>
</dbReference>
<dbReference type="Pfam" id="PF07714">
    <property type="entry name" value="PK_Tyr_Ser-Thr"/>
    <property type="match status" value="1"/>
</dbReference>
<feature type="compositionally biased region" description="Acidic residues" evidence="6">
    <location>
        <begin position="257"/>
        <end position="266"/>
    </location>
</feature>
<evidence type="ECO:0000256" key="4">
    <source>
        <dbReference type="ARBA" id="ARBA00023136"/>
    </source>
</evidence>
<organism evidence="10 11">
    <name type="scientific">Prymnesium parvum</name>
    <name type="common">Toxic golden alga</name>
    <dbReference type="NCBI Taxonomy" id="97485"/>
    <lineage>
        <taxon>Eukaryota</taxon>
        <taxon>Haptista</taxon>
        <taxon>Haptophyta</taxon>
        <taxon>Prymnesiophyceae</taxon>
        <taxon>Prymnesiales</taxon>
        <taxon>Prymnesiaceae</taxon>
        <taxon>Prymnesium</taxon>
    </lineage>
</organism>
<dbReference type="InterPro" id="IPR000719">
    <property type="entry name" value="Prot_kinase_dom"/>
</dbReference>
<comment type="subcellular location">
    <subcellularLocation>
        <location evidence="1">Membrane</location>
        <topology evidence="1">Multi-pass membrane protein</topology>
    </subcellularLocation>
</comment>
<feature type="transmembrane region" description="Helical" evidence="7">
    <location>
        <begin position="386"/>
        <end position="405"/>
    </location>
</feature>
<dbReference type="InterPro" id="IPR051681">
    <property type="entry name" value="Ser/Thr_Kinases-Pseudokinases"/>
</dbReference>
<evidence type="ECO:0000313" key="11">
    <source>
        <dbReference type="Proteomes" id="UP001515480"/>
    </source>
</evidence>
<dbReference type="SUPFAM" id="SSF56112">
    <property type="entry name" value="Protein kinase-like (PK-like)"/>
    <property type="match status" value="1"/>
</dbReference>
<feature type="compositionally biased region" description="Basic and acidic residues" evidence="6">
    <location>
        <begin position="574"/>
        <end position="598"/>
    </location>
</feature>
<evidence type="ECO:0000259" key="9">
    <source>
        <dbReference type="PROSITE" id="PS50850"/>
    </source>
</evidence>
<feature type="transmembrane region" description="Helical" evidence="7">
    <location>
        <begin position="884"/>
        <end position="907"/>
    </location>
</feature>
<dbReference type="InterPro" id="IPR036259">
    <property type="entry name" value="MFS_trans_sf"/>
</dbReference>
<dbReference type="PROSITE" id="PS50850">
    <property type="entry name" value="MFS"/>
    <property type="match status" value="1"/>
</dbReference>
<feature type="transmembrane region" description="Helical" evidence="7">
    <location>
        <begin position="12"/>
        <end position="35"/>
    </location>
</feature>
<feature type="compositionally biased region" description="Basic and acidic residues" evidence="6">
    <location>
        <begin position="660"/>
        <end position="683"/>
    </location>
</feature>
<keyword evidence="5" id="KW-0067">ATP-binding</keyword>
<dbReference type="InterPro" id="IPR001245">
    <property type="entry name" value="Ser-Thr/Tyr_kinase_cat_dom"/>
</dbReference>
<evidence type="ECO:0000256" key="7">
    <source>
        <dbReference type="SAM" id="Phobius"/>
    </source>
</evidence>
<dbReference type="Pfam" id="PF00083">
    <property type="entry name" value="Sugar_tr"/>
    <property type="match status" value="2"/>
</dbReference>
<dbReference type="PANTHER" id="PTHR44329">
    <property type="entry name" value="SERINE/THREONINE-PROTEIN KINASE TNNI3K-RELATED"/>
    <property type="match status" value="1"/>
</dbReference>
<keyword evidence="5" id="KW-0547">Nucleotide-binding</keyword>
<feature type="region of interest" description="Disordered" evidence="6">
    <location>
        <begin position="551"/>
        <end position="598"/>
    </location>
</feature>
<dbReference type="GO" id="GO:0022857">
    <property type="term" value="F:transmembrane transporter activity"/>
    <property type="evidence" value="ECO:0007669"/>
    <property type="project" value="InterPro"/>
</dbReference>
<feature type="transmembrane region" description="Helical" evidence="7">
    <location>
        <begin position="66"/>
        <end position="85"/>
    </location>
</feature>
<dbReference type="InterPro" id="IPR011009">
    <property type="entry name" value="Kinase-like_dom_sf"/>
</dbReference>
<evidence type="ECO:0000256" key="6">
    <source>
        <dbReference type="SAM" id="MobiDB-lite"/>
    </source>
</evidence>
<feature type="transmembrane region" description="Helical" evidence="7">
    <location>
        <begin position="919"/>
        <end position="938"/>
    </location>
</feature>
<accession>A0AB34J4W1</accession>
<evidence type="ECO:0000256" key="3">
    <source>
        <dbReference type="ARBA" id="ARBA00022989"/>
    </source>
</evidence>
<evidence type="ECO:0000313" key="10">
    <source>
        <dbReference type="EMBL" id="KAL1512404.1"/>
    </source>
</evidence>
<feature type="transmembrane region" description="Helical" evidence="7">
    <location>
        <begin position="804"/>
        <end position="824"/>
    </location>
</feature>
<feature type="transmembrane region" description="Helical" evidence="7">
    <location>
        <begin position="450"/>
        <end position="470"/>
    </location>
</feature>
<dbReference type="InterPro" id="IPR020846">
    <property type="entry name" value="MFS_dom"/>
</dbReference>
<evidence type="ECO:0000259" key="8">
    <source>
        <dbReference type="PROSITE" id="PS50011"/>
    </source>
</evidence>
<dbReference type="Proteomes" id="UP001515480">
    <property type="component" value="Unassembled WGS sequence"/>
</dbReference>
<dbReference type="InterPro" id="IPR005828">
    <property type="entry name" value="MFS_sugar_transport-like"/>
</dbReference>
<dbReference type="GO" id="GO:0004674">
    <property type="term" value="F:protein serine/threonine kinase activity"/>
    <property type="evidence" value="ECO:0007669"/>
    <property type="project" value="TreeGrafter"/>
</dbReference>
<feature type="transmembrane region" description="Helical" evidence="7">
    <location>
        <begin position="477"/>
        <end position="498"/>
    </location>
</feature>
<feature type="binding site" evidence="5">
    <location>
        <position position="1030"/>
    </location>
    <ligand>
        <name>ATP</name>
        <dbReference type="ChEBI" id="CHEBI:30616"/>
    </ligand>
</feature>
<keyword evidence="2 7" id="KW-0812">Transmembrane</keyword>
<dbReference type="PROSITE" id="PS00107">
    <property type="entry name" value="PROTEIN_KINASE_ATP"/>
    <property type="match status" value="1"/>
</dbReference>
<dbReference type="PROSITE" id="PS50011">
    <property type="entry name" value="PROTEIN_KINASE_DOM"/>
    <property type="match status" value="1"/>
</dbReference>
<feature type="transmembrane region" description="Helical" evidence="7">
    <location>
        <begin position="950"/>
        <end position="970"/>
    </location>
</feature>
<dbReference type="GO" id="GO:0005524">
    <property type="term" value="F:ATP binding"/>
    <property type="evidence" value="ECO:0007669"/>
    <property type="project" value="UniProtKB-UniRule"/>
</dbReference>
<proteinExistence type="predicted"/>
<dbReference type="Gene3D" id="3.30.200.20">
    <property type="entry name" value="Phosphorylase Kinase, domain 1"/>
    <property type="match status" value="1"/>
</dbReference>
<feature type="region of interest" description="Disordered" evidence="6">
    <location>
        <begin position="660"/>
        <end position="725"/>
    </location>
</feature>
<evidence type="ECO:0008006" key="12">
    <source>
        <dbReference type="Google" id="ProtNLM"/>
    </source>
</evidence>
<sequence>MLRPAADASHKALRHGFVWFLATFTSAGGMFQGYALGLGVTLASSSSFTHAFPHICRAGEPSAETLLFLLAAALAALPPLSATLADRCGRKLALSLSSWLGALSSLAMSAAPAGDPTVLRLCRAAQGGAVGLLSVAVPLYQSEVAPPASRGRLLASFHGAQALGTLTSYLVYYFVETSPPFDGRWRLLPAFQVLPPLLLALGMPWLPESPRWCLLRGREGAARAALLAVRAQQSLEVLQELHEMKAYARRHGLLAATDDEPADEPGGEERKRARSRRSSAAQLAARINSSRAPPLPLPLPSPPPPPPPPPPHHHHHHHPHPPPPPPPPPSSPPPPRRLEAAEWARLRLAVLLHAALPLVGSSVVSFLLHDSPSASLVDRVGRRPLLVGGAAAMGLSLAAAALAAASPSRLSLVAPSICAVVAFIGSYACSWGAVVWLLAAELVPLRCHAWGVACAVCADWAVHAALYASASYLASPALLCVASAAFCGLAALGAQLLLVETNGRSLEAISSPPAASSRLSSSWPPSSCFSRSRLPSHACAAAILPAAAAEAEEGGEGGGAAGGEGEEAWGAERSGAEGEARRGEGEEEARVALLSPREERAAGEAAEAAAEAWEWWHALLGERLVAALRRCGEAAARGTPASLWGGGAEGGEAEGSEWLREEEAGEGGAERGGAEGGEGRGGEMEGGEAGGGEAGGGESEGGEAGGGESVWGRGEGGGAEGGGALRTAAGGGGGAAGEAWLCRSAGASLGSRACGGRREEEEWLSRGAPLHGRGVCASEEMRLAARPLGAEREPPLPMLCAFDMWFSVLWLYTALLMLLSSPGFEAIWPRRGNESAAEAAPPPCPPLDDGARASMALASFQARPASLSLQRGPPSPTRRAPRQAIFACVYASTSCVVSIALLALFFLREWGLPLFLWKLFTLLLLLVCFLGAAIAFACDARPIINASLELPVMVFVCLYLLYTLVMLRFLCQVPRIREHYRRLPTRRELPPEGGVLQFGSFFFRRQDVIGTGGSSRVYRGMYAGKLVAVKEIAAAAMLPHGQAEAAMLSRLRHPYVLHFFGCCRHHDYLYIVTELCDLTLQELLRRRHPNRLPPESMLSLALQVAEGLQYLHDNGVVHRDLSATNILLYFDPNGGTRGISREVSVKISDFGLSRRSLEATEMTALIGTIPYMAPEMLTTASSGRIEYSAAVDIFSFGVILWQLLTCAQPYAVALTRLNRFELLHQIAHEGLRPEVPETAMPSVAVLMCECWAGPEKDRPSSAEVVRRLRDVYHAQFGVAWRLSEGLSAGSHSARHSSSIDRLTGVANSVRGTSEASGVLGGDAGSSSAAGASSAMSNPQDLLSLARLVVAGVRQPISRGASYPRRHRAAEW</sequence>
<dbReference type="Gene3D" id="1.10.510.10">
    <property type="entry name" value="Transferase(Phosphotransferase) domain 1"/>
    <property type="match status" value="1"/>
</dbReference>
<dbReference type="GO" id="GO:0016020">
    <property type="term" value="C:membrane"/>
    <property type="evidence" value="ECO:0007669"/>
    <property type="project" value="UniProtKB-SubCell"/>
</dbReference>
<feature type="compositionally biased region" description="Gly residues" evidence="6">
    <location>
        <begin position="687"/>
        <end position="725"/>
    </location>
</feature>
<dbReference type="Gene3D" id="1.20.1250.20">
    <property type="entry name" value="MFS general substrate transporter like domains"/>
    <property type="match status" value="2"/>
</dbReference>
<feature type="domain" description="Protein kinase" evidence="8">
    <location>
        <begin position="1003"/>
        <end position="1276"/>
    </location>
</feature>
<feature type="transmembrane region" description="Helical" evidence="7">
    <location>
        <begin position="417"/>
        <end position="438"/>
    </location>
</feature>
<feature type="region of interest" description="Disordered" evidence="6">
    <location>
        <begin position="1313"/>
        <end position="1332"/>
    </location>
</feature>